<dbReference type="EMBL" id="CP136865">
    <property type="protein sequence ID" value="WOJ96324.1"/>
    <property type="molecule type" value="Genomic_DNA"/>
</dbReference>
<organism evidence="2 3">
    <name type="scientific">Congregibacter brevis</name>
    <dbReference type="NCBI Taxonomy" id="3081201"/>
    <lineage>
        <taxon>Bacteria</taxon>
        <taxon>Pseudomonadati</taxon>
        <taxon>Pseudomonadota</taxon>
        <taxon>Gammaproteobacteria</taxon>
        <taxon>Cellvibrionales</taxon>
        <taxon>Halieaceae</taxon>
        <taxon>Congregibacter</taxon>
    </lineage>
</organism>
<feature type="transmembrane region" description="Helical" evidence="1">
    <location>
        <begin position="59"/>
        <end position="77"/>
    </location>
</feature>
<sequence length="119" mass="13365">MVINLFAEYWSRVTIDSFSTSLIAAVLLQLLLQATLALEHRVGGWFDDRSGFHWSFLRYFSAWLILFGSKFVMLGAVDRVLGEGIHFAGAMHGVVAFILVVVGMLAAEELVTRIYRRLA</sequence>
<feature type="transmembrane region" description="Helical" evidence="1">
    <location>
        <begin position="89"/>
        <end position="107"/>
    </location>
</feature>
<reference evidence="2 3" key="1">
    <citation type="submission" date="2023-10" db="EMBL/GenBank/DDBJ databases">
        <title>Two novel species belonging to the OM43/NOR5 clade.</title>
        <authorList>
            <person name="Park M."/>
        </authorList>
    </citation>
    <scope>NUCLEOTIDE SEQUENCE [LARGE SCALE GENOMIC DNA]</scope>
    <source>
        <strain evidence="2 3">IMCC45268</strain>
    </source>
</reference>
<keyword evidence="3" id="KW-1185">Reference proteome</keyword>
<keyword evidence="1" id="KW-1133">Transmembrane helix</keyword>
<evidence type="ECO:0000256" key="1">
    <source>
        <dbReference type="SAM" id="Phobius"/>
    </source>
</evidence>
<evidence type="ECO:0000313" key="3">
    <source>
        <dbReference type="Proteomes" id="UP001626549"/>
    </source>
</evidence>
<feature type="transmembrane region" description="Helical" evidence="1">
    <location>
        <begin position="20"/>
        <end position="38"/>
    </location>
</feature>
<dbReference type="Proteomes" id="UP001626549">
    <property type="component" value="Chromosome"/>
</dbReference>
<name>A0ABZ0I9Y2_9GAMM</name>
<accession>A0ABZ0I9Y2</accession>
<protein>
    <submittedName>
        <fullName evidence="2">Uncharacterized protein</fullName>
    </submittedName>
</protein>
<keyword evidence="1" id="KW-0472">Membrane</keyword>
<proteinExistence type="predicted"/>
<dbReference type="RefSeq" id="WP_407327004.1">
    <property type="nucleotide sequence ID" value="NZ_CP136865.1"/>
</dbReference>
<evidence type="ECO:0000313" key="2">
    <source>
        <dbReference type="EMBL" id="WOJ96324.1"/>
    </source>
</evidence>
<gene>
    <name evidence="2" type="ORF">R0137_13855</name>
</gene>
<keyword evidence="1" id="KW-0812">Transmembrane</keyword>